<dbReference type="InterPro" id="IPR029044">
    <property type="entry name" value="Nucleotide-diphossugar_trans"/>
</dbReference>
<dbReference type="InterPro" id="IPR027417">
    <property type="entry name" value="P-loop_NTPase"/>
</dbReference>
<evidence type="ECO:0000313" key="3">
    <source>
        <dbReference type="Proteomes" id="UP000464688"/>
    </source>
</evidence>
<dbReference type="InterPro" id="IPR051706">
    <property type="entry name" value="Glycosyltransferase_domain"/>
</dbReference>
<dbReference type="AlphaFoldDB" id="A0AAJ4B879"/>
<dbReference type="GO" id="GO:0051999">
    <property type="term" value="P:mannosyl-inositol phosphorylceramide biosynthetic process"/>
    <property type="evidence" value="ECO:0007669"/>
    <property type="project" value="TreeGrafter"/>
</dbReference>
<reference evidence="2 3" key="1">
    <citation type="journal article" date="2014" name="Genome Announc.">
        <title>Draft Genome Sequences of a Phylogenetically Diverse Suite of Pseudomonas syringae Strains from Multiple Source Populations.</title>
        <authorList>
            <person name="Baltrus D.A."/>
            <person name="Yourstone S."/>
            <person name="Lind A."/>
            <person name="Guilbaud C."/>
            <person name="Sands D.C."/>
            <person name="Jones C.D."/>
            <person name="Morris C.E."/>
            <person name="Dangl J.L."/>
        </authorList>
    </citation>
    <scope>NUCLEOTIDE SEQUENCE [LARGE SCALE GENOMIC DNA]</scope>
    <source>
        <strain evidence="2 3">UB303</strain>
    </source>
</reference>
<dbReference type="RefSeq" id="WP_024661134.1">
    <property type="nucleotide sequence ID" value="NZ_CP047267.1"/>
</dbReference>
<dbReference type="Gene3D" id="3.90.550.20">
    <property type="match status" value="1"/>
</dbReference>
<dbReference type="GO" id="GO:0016020">
    <property type="term" value="C:membrane"/>
    <property type="evidence" value="ECO:0007669"/>
    <property type="project" value="GOC"/>
</dbReference>
<organism evidence="2 3">
    <name type="scientific">Pseudomonas syringae UB303</name>
    <dbReference type="NCBI Taxonomy" id="1357287"/>
    <lineage>
        <taxon>Bacteria</taxon>
        <taxon>Pseudomonadati</taxon>
        <taxon>Pseudomonadota</taxon>
        <taxon>Gammaproteobacteria</taxon>
        <taxon>Pseudomonadales</taxon>
        <taxon>Pseudomonadaceae</taxon>
        <taxon>Pseudomonas</taxon>
        <taxon>Pseudomonas syringae</taxon>
    </lineage>
</organism>
<proteinExistence type="predicted"/>
<dbReference type="Proteomes" id="UP000464688">
    <property type="component" value="Chromosome"/>
</dbReference>
<dbReference type="Pfam" id="PF12919">
    <property type="entry name" value="TcdA_TcdB"/>
    <property type="match status" value="1"/>
</dbReference>
<dbReference type="EMBL" id="CP047267">
    <property type="protein sequence ID" value="QHF09634.1"/>
    <property type="molecule type" value="Genomic_DNA"/>
</dbReference>
<protein>
    <submittedName>
        <fullName evidence="2">AAA family ATPase</fullName>
    </submittedName>
</protein>
<dbReference type="SUPFAM" id="SSF52540">
    <property type="entry name" value="P-loop containing nucleoside triphosphate hydrolases"/>
    <property type="match status" value="1"/>
</dbReference>
<dbReference type="SUPFAM" id="SSF53448">
    <property type="entry name" value="Nucleotide-diphospho-sugar transferases"/>
    <property type="match status" value="1"/>
</dbReference>
<dbReference type="GO" id="GO:0000030">
    <property type="term" value="F:mannosyltransferase activity"/>
    <property type="evidence" value="ECO:0007669"/>
    <property type="project" value="TreeGrafter"/>
</dbReference>
<feature type="domain" description="GT44" evidence="1">
    <location>
        <begin position="44"/>
        <end position="281"/>
    </location>
</feature>
<dbReference type="InterPro" id="IPR024770">
    <property type="entry name" value="TcdA/TcdB_cat"/>
</dbReference>
<name>A0AAJ4B879_PSESX</name>
<accession>A0AAJ4B879</accession>
<gene>
    <name evidence="2" type="ORF">N026_20095</name>
</gene>
<dbReference type="Gene3D" id="3.40.50.300">
    <property type="entry name" value="P-loop containing nucleotide triphosphate hydrolases"/>
    <property type="match status" value="1"/>
</dbReference>
<evidence type="ECO:0000259" key="1">
    <source>
        <dbReference type="Pfam" id="PF12919"/>
    </source>
</evidence>
<evidence type="ECO:0000313" key="2">
    <source>
        <dbReference type="EMBL" id="QHF09634.1"/>
    </source>
</evidence>
<sequence>MKIQNNLGVYAPAQPSTSGIEKSQTSNALMDVYPKKDFKVVPSNIHMVWVGSQPGDKQQEYVRQWAKKNPDCTVMLWVDASQFKAYETNKITRQQAENVFPEYQSEKLMRGLFSQLETTLDTSGSVSNLSAQKQALSELNKELLAEGNESLKQNVLPHAAEVTLHNARLALAAFKEHTARHDDNFFQAERIILDQTVKSWDRLTTNATRDVVTLNELQKKFQGIKNVQIRDLSNSKDIRLKNKDAYQHEIIGRNGAYPAASDIARYEILHEYGGVYADIDLECMRPLSGVLHAHPDLMLVGLAQAKSEASGSTTPYFANALLAAHPGSKMLSDFIDKIGEDYKRLKGNEFRGDRYFSRPNKSTIEATGPNGLRGHVDAVIRKAQGLSSLMRDDAVSLSERIWGQDLSQNKDFWSSLKTHFNFPENYVNFETDEQQNSATKAMAGGVTKQASAAQKTSLQNTIVISGVHKSVSTERTVTTEKVASLILKKVQEKRQAGKPVIIFVSGPSASGKSTLTKALEQAELTFESIKTDHFLKSFSELSKHPGNRGPVTDWAVVHGHVDSFNRELATRVMDNILSGKGATYSLPSTYREGVMIGGFPRGERDSDGPYKEIRLPVCDTYLIEGICTPHLIKDAAHVVVRLDCEFEETVKRRANRGHDESIPAEVKVAEDKGQYLAFQQAMNQLEIRPDIHLDSSGMNPGQFRLFRNS</sequence>
<dbReference type="PANTHER" id="PTHR32385">
    <property type="entry name" value="MANNOSYL PHOSPHORYLINOSITOL CERAMIDE SYNTHASE"/>
    <property type="match status" value="1"/>
</dbReference>
<dbReference type="PANTHER" id="PTHR32385:SF15">
    <property type="entry name" value="INOSITOL PHOSPHOCERAMIDE MANNOSYLTRANSFERASE 1"/>
    <property type="match status" value="1"/>
</dbReference>